<evidence type="ECO:0000256" key="15">
    <source>
        <dbReference type="ARBA" id="ARBA00023136"/>
    </source>
</evidence>
<dbReference type="InterPro" id="IPR051809">
    <property type="entry name" value="Plant_receptor-like_S/T_kinase"/>
</dbReference>
<evidence type="ECO:0000256" key="20">
    <source>
        <dbReference type="PROSITE-ProRule" id="PRU10141"/>
    </source>
</evidence>
<keyword evidence="10" id="KW-0677">Repeat</keyword>
<dbReference type="PROSITE" id="PS00107">
    <property type="entry name" value="PROTEIN_KINASE_ATP"/>
    <property type="match status" value="1"/>
</dbReference>
<dbReference type="EC" id="2.7.11.1" evidence="2"/>
<evidence type="ECO:0000256" key="14">
    <source>
        <dbReference type="ARBA" id="ARBA00022989"/>
    </source>
</evidence>
<organism evidence="24 25">
    <name type="scientific">Rosa chinensis</name>
    <name type="common">China rose</name>
    <dbReference type="NCBI Taxonomy" id="74649"/>
    <lineage>
        <taxon>Eukaryota</taxon>
        <taxon>Viridiplantae</taxon>
        <taxon>Streptophyta</taxon>
        <taxon>Embryophyta</taxon>
        <taxon>Tracheophyta</taxon>
        <taxon>Spermatophyta</taxon>
        <taxon>Magnoliopsida</taxon>
        <taxon>eudicotyledons</taxon>
        <taxon>Gunneridae</taxon>
        <taxon>Pentapetalae</taxon>
        <taxon>rosids</taxon>
        <taxon>fabids</taxon>
        <taxon>Rosales</taxon>
        <taxon>Rosaceae</taxon>
        <taxon>Rosoideae</taxon>
        <taxon>Rosoideae incertae sedis</taxon>
        <taxon>Rosa</taxon>
    </lineage>
</organism>
<comment type="similarity">
    <text evidence="21">Belongs to the protein kinase superfamily.</text>
</comment>
<reference evidence="24 25" key="1">
    <citation type="journal article" date="2018" name="Nat. Genet.">
        <title>The Rosa genome provides new insights in the design of modern roses.</title>
        <authorList>
            <person name="Bendahmane M."/>
        </authorList>
    </citation>
    <scope>NUCLEOTIDE SEQUENCE [LARGE SCALE GENOMIC DNA]</scope>
    <source>
        <strain evidence="25">cv. Old Blush</strain>
    </source>
</reference>
<dbReference type="InterPro" id="IPR000719">
    <property type="entry name" value="Prot_kinase_dom"/>
</dbReference>
<evidence type="ECO:0000256" key="18">
    <source>
        <dbReference type="ARBA" id="ARBA00047899"/>
    </source>
</evidence>
<evidence type="ECO:0000256" key="13">
    <source>
        <dbReference type="ARBA" id="ARBA00022840"/>
    </source>
</evidence>
<evidence type="ECO:0000256" key="2">
    <source>
        <dbReference type="ARBA" id="ARBA00012513"/>
    </source>
</evidence>
<dbReference type="Gene3D" id="3.80.10.10">
    <property type="entry name" value="Ribonuclease Inhibitor"/>
    <property type="match status" value="1"/>
</dbReference>
<dbReference type="Pfam" id="PF00560">
    <property type="entry name" value="LRR_1"/>
    <property type="match status" value="3"/>
</dbReference>
<evidence type="ECO:0000259" key="23">
    <source>
        <dbReference type="PROSITE" id="PS50011"/>
    </source>
</evidence>
<feature type="binding site" evidence="20">
    <location>
        <position position="240"/>
    </location>
    <ligand>
        <name>ATP</name>
        <dbReference type="ChEBI" id="CHEBI:30616"/>
    </ligand>
</feature>
<evidence type="ECO:0000256" key="4">
    <source>
        <dbReference type="ARBA" id="ARBA00022527"/>
    </source>
</evidence>
<comment type="caution">
    <text evidence="24">The sequence shown here is derived from an EMBL/GenBank/DDBJ whole genome shotgun (WGS) entry which is preliminary data.</text>
</comment>
<keyword evidence="16" id="KW-0675">Receptor</keyword>
<gene>
    <name evidence="24" type="ORF">RchiOBHm_Chr4g0404191</name>
</gene>
<dbReference type="Gene3D" id="1.10.510.10">
    <property type="entry name" value="Transferase(Phosphotransferase) domain 1"/>
    <property type="match status" value="1"/>
</dbReference>
<dbReference type="InterPro" id="IPR017441">
    <property type="entry name" value="Protein_kinase_ATP_BS"/>
</dbReference>
<comment type="catalytic activity">
    <reaction evidence="18">
        <text>L-threonyl-[protein] + ATP = O-phospho-L-threonyl-[protein] + ADP + H(+)</text>
        <dbReference type="Rhea" id="RHEA:46608"/>
        <dbReference type="Rhea" id="RHEA-COMP:11060"/>
        <dbReference type="Rhea" id="RHEA-COMP:11605"/>
        <dbReference type="ChEBI" id="CHEBI:15378"/>
        <dbReference type="ChEBI" id="CHEBI:30013"/>
        <dbReference type="ChEBI" id="CHEBI:30616"/>
        <dbReference type="ChEBI" id="CHEBI:61977"/>
        <dbReference type="ChEBI" id="CHEBI:456216"/>
        <dbReference type="EC" id="2.7.11.1"/>
    </reaction>
</comment>
<dbReference type="Gramene" id="PRQ37580">
    <property type="protein sequence ID" value="PRQ37580"/>
    <property type="gene ID" value="RchiOBHm_Chr4g0404191"/>
</dbReference>
<evidence type="ECO:0000256" key="19">
    <source>
        <dbReference type="ARBA" id="ARBA00048679"/>
    </source>
</evidence>
<evidence type="ECO:0000256" key="5">
    <source>
        <dbReference type="ARBA" id="ARBA00022553"/>
    </source>
</evidence>
<dbReference type="Pfam" id="PF07714">
    <property type="entry name" value="PK_Tyr_Ser-Thr"/>
    <property type="match status" value="1"/>
</dbReference>
<dbReference type="PROSITE" id="PS50011">
    <property type="entry name" value="PROTEIN_KINASE_DOM"/>
    <property type="match status" value="1"/>
</dbReference>
<name>A0A2P6QTR2_ROSCH</name>
<protein>
    <recommendedName>
        <fullName evidence="2">non-specific serine/threonine protein kinase</fullName>
        <ecNumber evidence="2">2.7.11.1</ecNumber>
    </recommendedName>
</protein>
<comment type="catalytic activity">
    <reaction evidence="19">
        <text>L-seryl-[protein] + ATP = O-phospho-L-seryl-[protein] + ADP + H(+)</text>
        <dbReference type="Rhea" id="RHEA:17989"/>
        <dbReference type="Rhea" id="RHEA-COMP:9863"/>
        <dbReference type="Rhea" id="RHEA-COMP:11604"/>
        <dbReference type="ChEBI" id="CHEBI:15378"/>
        <dbReference type="ChEBI" id="CHEBI:29999"/>
        <dbReference type="ChEBI" id="CHEBI:30616"/>
        <dbReference type="ChEBI" id="CHEBI:83421"/>
        <dbReference type="ChEBI" id="CHEBI:456216"/>
        <dbReference type="EC" id="2.7.11.1"/>
    </reaction>
</comment>
<dbReference type="PROSITE" id="PS00108">
    <property type="entry name" value="PROTEIN_KINASE_ST"/>
    <property type="match status" value="1"/>
</dbReference>
<keyword evidence="6" id="KW-0433">Leucine-rich repeat</keyword>
<dbReference type="GO" id="GO:0004674">
    <property type="term" value="F:protein serine/threonine kinase activity"/>
    <property type="evidence" value="ECO:0007669"/>
    <property type="project" value="UniProtKB-KW"/>
</dbReference>
<keyword evidence="25" id="KW-1185">Reference proteome</keyword>
<dbReference type="FunFam" id="1.10.510.10:FF:000358">
    <property type="entry name" value="Putative leucine-rich repeat receptor-like serine/threonine-protein kinase"/>
    <property type="match status" value="1"/>
</dbReference>
<evidence type="ECO:0000256" key="9">
    <source>
        <dbReference type="ARBA" id="ARBA00022729"/>
    </source>
</evidence>
<dbReference type="OMA" id="WIMLLEI"/>
<dbReference type="EMBL" id="PDCK01000042">
    <property type="protein sequence ID" value="PRQ37580.1"/>
    <property type="molecule type" value="Genomic_DNA"/>
</dbReference>
<dbReference type="Proteomes" id="UP000238479">
    <property type="component" value="Chromosome 4"/>
</dbReference>
<dbReference type="FunFam" id="3.30.200.20:FF:000661">
    <property type="entry name" value="Serine-threonine protein kinase plant-type"/>
    <property type="match status" value="1"/>
</dbReference>
<dbReference type="InterPro" id="IPR001611">
    <property type="entry name" value="Leu-rich_rpt"/>
</dbReference>
<keyword evidence="11 20" id="KW-0547">Nucleotide-binding</keyword>
<evidence type="ECO:0000313" key="25">
    <source>
        <dbReference type="Proteomes" id="UP000238479"/>
    </source>
</evidence>
<accession>A0A2P6QTR2</accession>
<proteinExistence type="inferred from homology"/>
<keyword evidence="8 22" id="KW-0812">Transmembrane</keyword>
<feature type="domain" description="Protein kinase" evidence="23">
    <location>
        <begin position="212"/>
        <end position="495"/>
    </location>
</feature>
<evidence type="ECO:0000256" key="16">
    <source>
        <dbReference type="ARBA" id="ARBA00023170"/>
    </source>
</evidence>
<dbReference type="SMART" id="SM00220">
    <property type="entry name" value="S_TKc"/>
    <property type="match status" value="1"/>
</dbReference>
<feature type="transmembrane region" description="Helical" evidence="22">
    <location>
        <begin position="154"/>
        <end position="175"/>
    </location>
</feature>
<keyword evidence="4 21" id="KW-0723">Serine/threonine-protein kinase</keyword>
<dbReference type="InterPro" id="IPR001245">
    <property type="entry name" value="Ser-Thr/Tyr_kinase_cat_dom"/>
</dbReference>
<evidence type="ECO:0000256" key="11">
    <source>
        <dbReference type="ARBA" id="ARBA00022741"/>
    </source>
</evidence>
<evidence type="ECO:0000256" key="6">
    <source>
        <dbReference type="ARBA" id="ARBA00022614"/>
    </source>
</evidence>
<evidence type="ECO:0000256" key="22">
    <source>
        <dbReference type="SAM" id="Phobius"/>
    </source>
</evidence>
<dbReference type="SUPFAM" id="SSF56112">
    <property type="entry name" value="Protein kinase-like (PK-like)"/>
    <property type="match status" value="1"/>
</dbReference>
<evidence type="ECO:0000256" key="21">
    <source>
        <dbReference type="RuleBase" id="RU000304"/>
    </source>
</evidence>
<keyword evidence="17" id="KW-0325">Glycoprotein</keyword>
<dbReference type="InterPro" id="IPR008271">
    <property type="entry name" value="Ser/Thr_kinase_AS"/>
</dbReference>
<dbReference type="PANTHER" id="PTHR27008:SF497">
    <property type="entry name" value="OS11G0695000 PROTEIN"/>
    <property type="match status" value="1"/>
</dbReference>
<keyword evidence="14 22" id="KW-1133">Transmembrane helix</keyword>
<dbReference type="AlphaFoldDB" id="A0A2P6QTR2"/>
<evidence type="ECO:0000313" key="24">
    <source>
        <dbReference type="EMBL" id="PRQ37580.1"/>
    </source>
</evidence>
<keyword evidence="13 20" id="KW-0067">ATP-binding</keyword>
<evidence type="ECO:0000256" key="10">
    <source>
        <dbReference type="ARBA" id="ARBA00022737"/>
    </source>
</evidence>
<evidence type="ECO:0000256" key="1">
    <source>
        <dbReference type="ARBA" id="ARBA00004162"/>
    </source>
</evidence>
<keyword evidence="12" id="KW-0418">Kinase</keyword>
<dbReference type="GO" id="GO:0005524">
    <property type="term" value="F:ATP binding"/>
    <property type="evidence" value="ECO:0007669"/>
    <property type="project" value="UniProtKB-UniRule"/>
</dbReference>
<keyword evidence="5" id="KW-0597">Phosphoprotein</keyword>
<keyword evidence="7 24" id="KW-0808">Transferase</keyword>
<evidence type="ECO:0000256" key="3">
    <source>
        <dbReference type="ARBA" id="ARBA00022475"/>
    </source>
</evidence>
<evidence type="ECO:0000256" key="17">
    <source>
        <dbReference type="ARBA" id="ARBA00023180"/>
    </source>
</evidence>
<dbReference type="InterPro" id="IPR011009">
    <property type="entry name" value="Kinase-like_dom_sf"/>
</dbReference>
<evidence type="ECO:0000256" key="8">
    <source>
        <dbReference type="ARBA" id="ARBA00022692"/>
    </source>
</evidence>
<dbReference type="SUPFAM" id="SSF52058">
    <property type="entry name" value="L domain-like"/>
    <property type="match status" value="1"/>
</dbReference>
<dbReference type="Gene3D" id="3.30.200.20">
    <property type="entry name" value="Phosphorylase Kinase, domain 1"/>
    <property type="match status" value="1"/>
</dbReference>
<evidence type="ECO:0000256" key="12">
    <source>
        <dbReference type="ARBA" id="ARBA00022777"/>
    </source>
</evidence>
<evidence type="ECO:0000256" key="7">
    <source>
        <dbReference type="ARBA" id="ARBA00022679"/>
    </source>
</evidence>
<comment type="subcellular location">
    <subcellularLocation>
        <location evidence="1">Cell membrane</location>
        <topology evidence="1">Single-pass membrane protein</topology>
    </subcellularLocation>
</comment>
<dbReference type="InterPro" id="IPR032675">
    <property type="entry name" value="LRR_dom_sf"/>
</dbReference>
<dbReference type="PANTHER" id="PTHR27008">
    <property type="entry name" value="OS04G0122200 PROTEIN"/>
    <property type="match status" value="1"/>
</dbReference>
<keyword evidence="9" id="KW-0732">Signal</keyword>
<sequence>MTSLIPMNLWNLENLLVLNLASNSFSGDIPTTLTKSISIEVIDLSYNQITGNISSIIAASQSLAYLDLSKNWFIGSIPPSCGDLKGLSGVWTYHTITCLYLNLSFNDLFGEIPSGGPFVNFSSRSFLENKALCGRPKYGVPPCMTQKSKTTHPVLTYVLPSIASTVILIALIYMITWYRKRKRGKSTTVEQLTTVEHSRISYQELRRATNDFCESNFLGGGSFGSVYKGILSNGTTIAVKILKLEMEGAVKSFDAECKVWRTIRHRNLVKIITTCSSPEVTALVLQYMSNGSLEKWLYSHNYCLSILQRVSMLIDIASALEYLHHGQAEAVVHCDVKPGNILLDEVMVAHVADFGLAKILAKYKEETQTRTIGTLGYVAPEYGSAGKVSKKGDVYSFWIMLLEIMARKKPTDEMFAGEVTLRQYWINVSIPDNVLEVVDAGLLSIEEGRDMNATESILVSILEIGLTCSEEVAEDRMDIKDVVPKLKKIKLALQH</sequence>
<dbReference type="GO" id="GO:0005886">
    <property type="term" value="C:plasma membrane"/>
    <property type="evidence" value="ECO:0007669"/>
    <property type="project" value="UniProtKB-SubCell"/>
</dbReference>
<keyword evidence="3" id="KW-1003">Cell membrane</keyword>
<keyword evidence="15 22" id="KW-0472">Membrane</keyword>